<gene>
    <name evidence="1" type="ORF">GKZ28_22830</name>
</gene>
<evidence type="ECO:0000313" key="2">
    <source>
        <dbReference type="Proteomes" id="UP000656077"/>
    </source>
</evidence>
<proteinExistence type="predicted"/>
<name>A0A964RRT2_9CLOT</name>
<evidence type="ECO:0000313" key="1">
    <source>
        <dbReference type="EMBL" id="MVX66513.1"/>
    </source>
</evidence>
<dbReference type="Proteomes" id="UP000656077">
    <property type="component" value="Unassembled WGS sequence"/>
</dbReference>
<comment type="caution">
    <text evidence="1">The sequence shown here is derived from an EMBL/GenBank/DDBJ whole genome shotgun (WGS) entry which is preliminary data.</text>
</comment>
<accession>A0A964RRT2</accession>
<dbReference type="EMBL" id="WSRQ01000060">
    <property type="protein sequence ID" value="MVX66513.1"/>
    <property type="molecule type" value="Genomic_DNA"/>
</dbReference>
<dbReference type="RefSeq" id="WP_160361063.1">
    <property type="nucleotide sequence ID" value="NZ_WSRQ01000060.1"/>
</dbReference>
<sequence>MNNSRILNCSKKTENTKTILKEIFENYRKYDKRKFTPEYIDKDPIVNILTFFKIYEIEGRRLSRIKYDGDAYYFYKLYNDSKVALRGDTMISFWTIYKYALKIATGRIYNKSTSTFDELIAKRNESGYKEVNDKFSKFAELYYTPGNFILLPPPFPDGRMNNNRYRCSEDRIDKSLLECFDGGTLSKYFGDDKEQLKEWIKDQKLDSIFKKGILEKDKIIPFNLKNPYIYYSNMNETEINEFLENVVILIKYRNSNEKSNLYEQY</sequence>
<dbReference type="AlphaFoldDB" id="A0A964RRT2"/>
<protein>
    <submittedName>
        <fullName evidence="1">Uncharacterized protein</fullName>
    </submittedName>
</protein>
<organism evidence="1 2">
    <name type="scientific">Clostridium chromiireducens</name>
    <dbReference type="NCBI Taxonomy" id="225345"/>
    <lineage>
        <taxon>Bacteria</taxon>
        <taxon>Bacillati</taxon>
        <taxon>Bacillota</taxon>
        <taxon>Clostridia</taxon>
        <taxon>Eubacteriales</taxon>
        <taxon>Clostridiaceae</taxon>
        <taxon>Clostridium</taxon>
    </lineage>
</organism>
<reference evidence="1" key="1">
    <citation type="submission" date="2019-12" db="EMBL/GenBank/DDBJ databases">
        <title>Microbes associate with the intestines of laboratory mice.</title>
        <authorList>
            <person name="Navarre W."/>
            <person name="Wong E."/>
        </authorList>
    </citation>
    <scope>NUCLEOTIDE SEQUENCE</scope>
    <source>
        <strain evidence="1">NM79_F5</strain>
    </source>
</reference>